<dbReference type="GO" id="GO:0005524">
    <property type="term" value="F:ATP binding"/>
    <property type="evidence" value="ECO:0007669"/>
    <property type="project" value="UniProtKB-KW"/>
</dbReference>
<protein>
    <submittedName>
        <fullName evidence="8">Uncharacterized protein</fullName>
    </submittedName>
</protein>
<comment type="subcellular location">
    <subcellularLocation>
        <location evidence="1">Cytoplasm</location>
    </subcellularLocation>
</comment>
<evidence type="ECO:0000256" key="7">
    <source>
        <dbReference type="SAM" id="MobiDB-lite"/>
    </source>
</evidence>
<name>A0A4U8V0E1_STECR</name>
<dbReference type="Proteomes" id="UP000298663">
    <property type="component" value="Unassembled WGS sequence"/>
</dbReference>
<evidence type="ECO:0000256" key="6">
    <source>
        <dbReference type="SAM" id="Coils"/>
    </source>
</evidence>
<feature type="region of interest" description="Disordered" evidence="7">
    <location>
        <begin position="27"/>
        <end position="51"/>
    </location>
</feature>
<dbReference type="InterPro" id="IPR027640">
    <property type="entry name" value="Kinesin-like_fam"/>
</dbReference>
<dbReference type="Pfam" id="PF25764">
    <property type="entry name" value="KIF21A_4th"/>
    <property type="match status" value="1"/>
</dbReference>
<dbReference type="PANTHER" id="PTHR47969">
    <property type="entry name" value="CHROMOSOME-ASSOCIATED KINESIN KIF4A-RELATED"/>
    <property type="match status" value="1"/>
</dbReference>
<feature type="compositionally biased region" description="Acidic residues" evidence="7">
    <location>
        <begin position="31"/>
        <end position="48"/>
    </location>
</feature>
<feature type="coiled-coil region" evidence="6">
    <location>
        <begin position="64"/>
        <end position="216"/>
    </location>
</feature>
<keyword evidence="4" id="KW-0067">ATP-binding</keyword>
<dbReference type="GO" id="GO:0007052">
    <property type="term" value="P:mitotic spindle organization"/>
    <property type="evidence" value="ECO:0007669"/>
    <property type="project" value="TreeGrafter"/>
</dbReference>
<dbReference type="GO" id="GO:0007018">
    <property type="term" value="P:microtubule-based movement"/>
    <property type="evidence" value="ECO:0007669"/>
    <property type="project" value="InterPro"/>
</dbReference>
<gene>
    <name evidence="8" type="ORF">L596_005867</name>
</gene>
<reference evidence="8 9" key="2">
    <citation type="journal article" date="2019" name="G3 (Bethesda)">
        <title>Hybrid Assembly of the Genome of the Entomopathogenic Nematode Steinernema carpocapsae Identifies the X-Chromosome.</title>
        <authorList>
            <person name="Serra L."/>
            <person name="Macchietto M."/>
            <person name="Macias-Munoz A."/>
            <person name="McGill C.J."/>
            <person name="Rodriguez I.M."/>
            <person name="Rodriguez B."/>
            <person name="Murad R."/>
            <person name="Mortazavi A."/>
        </authorList>
    </citation>
    <scope>NUCLEOTIDE SEQUENCE [LARGE SCALE GENOMIC DNA]</scope>
    <source>
        <strain evidence="8 9">ALL</strain>
    </source>
</reference>
<dbReference type="GO" id="GO:0051231">
    <property type="term" value="P:spindle elongation"/>
    <property type="evidence" value="ECO:0007669"/>
    <property type="project" value="TreeGrafter"/>
</dbReference>
<accession>A0A4U8V0E1</accession>
<evidence type="ECO:0000313" key="9">
    <source>
        <dbReference type="Proteomes" id="UP000298663"/>
    </source>
</evidence>
<keyword evidence="2" id="KW-0963">Cytoplasm</keyword>
<comment type="caution">
    <text evidence="8">The sequence shown here is derived from an EMBL/GenBank/DDBJ whole genome shotgun (WGS) entry which is preliminary data.</text>
</comment>
<keyword evidence="9" id="KW-1185">Reference proteome</keyword>
<dbReference type="STRING" id="34508.A0A4U8V0E1"/>
<proteinExistence type="predicted"/>
<sequence length="423" mass="49104">MINNIDKAAIAECTRYILEIENKQFGRTESEETDDFDEGTVDDDDSSTEDNTLYDQRNAMCEDLVDLQAAIAHKERVIAELETSKNELVSMNKNILRQLQSSQERIEKVEVERDRVLHNLEKAENKGSNIEIAKKIKKDFETKLNKLRAEQKALHAYENKCKTLERQKQKDLEQITKMKNEVKDLRNQKVKLQQNIVNENKKVQKAINERRKFEAKTATQNRKYENKIRSLESHGNQLETFTKRTAEIVKQLKRELAKQTVRRAPATPRTTSAKNRVPLLGKSKVTGAEMWSNIEKNVTELINKGVLNLQLVEELEREVQARKTILNEIAQVEDTFARSRDQNVRDVLIEELTSKKEKLTYIQSQIHQLNSQICDLDSPQQTTKRKRERAETEANLCEFIYEIALCTTNNCGVPCNRKEEKES</sequence>
<dbReference type="GO" id="GO:0005737">
    <property type="term" value="C:cytoplasm"/>
    <property type="evidence" value="ECO:0007669"/>
    <property type="project" value="UniProtKB-SubCell"/>
</dbReference>
<reference evidence="8 9" key="1">
    <citation type="journal article" date="2015" name="Genome Biol.">
        <title>Comparative genomics of Steinernema reveals deeply conserved gene regulatory networks.</title>
        <authorList>
            <person name="Dillman A.R."/>
            <person name="Macchietto M."/>
            <person name="Porter C.F."/>
            <person name="Rogers A."/>
            <person name="Williams B."/>
            <person name="Antoshechkin I."/>
            <person name="Lee M.M."/>
            <person name="Goodwin Z."/>
            <person name="Lu X."/>
            <person name="Lewis E.E."/>
            <person name="Goodrich-Blair H."/>
            <person name="Stock S.P."/>
            <person name="Adams B.J."/>
            <person name="Sternberg P.W."/>
            <person name="Mortazavi A."/>
        </authorList>
    </citation>
    <scope>NUCLEOTIDE SEQUENCE [LARGE SCALE GENOMIC DNA]</scope>
    <source>
        <strain evidence="8 9">ALL</strain>
    </source>
</reference>
<evidence type="ECO:0000256" key="1">
    <source>
        <dbReference type="ARBA" id="ARBA00004496"/>
    </source>
</evidence>
<keyword evidence="5 6" id="KW-0175">Coiled coil</keyword>
<evidence type="ECO:0000256" key="4">
    <source>
        <dbReference type="ARBA" id="ARBA00022840"/>
    </source>
</evidence>
<dbReference type="AlphaFoldDB" id="A0A4U8V0E1"/>
<evidence type="ECO:0000256" key="2">
    <source>
        <dbReference type="ARBA" id="ARBA00022490"/>
    </source>
</evidence>
<evidence type="ECO:0000256" key="5">
    <source>
        <dbReference type="ARBA" id="ARBA00023054"/>
    </source>
</evidence>
<dbReference type="GO" id="GO:0005875">
    <property type="term" value="C:microtubule associated complex"/>
    <property type="evidence" value="ECO:0007669"/>
    <property type="project" value="TreeGrafter"/>
</dbReference>
<dbReference type="EMBL" id="AZBU02000001">
    <property type="protein sequence ID" value="TMS39320.1"/>
    <property type="molecule type" value="Genomic_DNA"/>
</dbReference>
<dbReference type="PANTHER" id="PTHR47969:SF15">
    <property type="entry name" value="CHROMOSOME-ASSOCIATED KINESIN KIF4A-RELATED"/>
    <property type="match status" value="1"/>
</dbReference>
<organism evidence="8 9">
    <name type="scientific">Steinernema carpocapsae</name>
    <name type="common">Entomopathogenic nematode</name>
    <dbReference type="NCBI Taxonomy" id="34508"/>
    <lineage>
        <taxon>Eukaryota</taxon>
        <taxon>Metazoa</taxon>
        <taxon>Ecdysozoa</taxon>
        <taxon>Nematoda</taxon>
        <taxon>Chromadorea</taxon>
        <taxon>Rhabditida</taxon>
        <taxon>Tylenchina</taxon>
        <taxon>Panagrolaimomorpha</taxon>
        <taxon>Strongyloidoidea</taxon>
        <taxon>Steinernematidae</taxon>
        <taxon>Steinernema</taxon>
    </lineage>
</organism>
<evidence type="ECO:0000313" key="8">
    <source>
        <dbReference type="EMBL" id="TMS39320.1"/>
    </source>
</evidence>
<keyword evidence="3" id="KW-0547">Nucleotide-binding</keyword>
<evidence type="ECO:0000256" key="3">
    <source>
        <dbReference type="ARBA" id="ARBA00022741"/>
    </source>
</evidence>
<dbReference type="OrthoDB" id="3176171at2759"/>
<dbReference type="GO" id="GO:0003777">
    <property type="term" value="F:microtubule motor activity"/>
    <property type="evidence" value="ECO:0007669"/>
    <property type="project" value="InterPro"/>
</dbReference>